<dbReference type="Proteomes" id="UP000297065">
    <property type="component" value="Chromosome"/>
</dbReference>
<feature type="transmembrane region" description="Helical" evidence="3">
    <location>
        <begin position="95"/>
        <end position="112"/>
    </location>
</feature>
<dbReference type="PANTHER" id="PTHR43653">
    <property type="entry name" value="CYTOCHROME C ASSEMBLY PROTEIN-RELATED"/>
    <property type="match status" value="1"/>
</dbReference>
<gene>
    <name evidence="6" type="ORF">DDIC_12875</name>
</gene>
<keyword evidence="3" id="KW-0812">Transmembrane</keyword>
<feature type="transmembrane region" description="Helical" evidence="3">
    <location>
        <begin position="252"/>
        <end position="267"/>
    </location>
</feature>
<dbReference type="InterPro" id="IPR003567">
    <property type="entry name" value="Cyt_c_biogenesis"/>
</dbReference>
<evidence type="ECO:0000313" key="6">
    <source>
        <dbReference type="EMBL" id="QCC86757.1"/>
    </source>
</evidence>
<dbReference type="EMBL" id="CP036295">
    <property type="protein sequence ID" value="QCC86757.1"/>
    <property type="molecule type" value="Genomic_DNA"/>
</dbReference>
<dbReference type="GO" id="GO:0020037">
    <property type="term" value="F:heme binding"/>
    <property type="evidence" value="ECO:0007669"/>
    <property type="project" value="InterPro"/>
</dbReference>
<keyword evidence="6" id="KW-0456">Lyase</keyword>
<reference evidence="6 7" key="1">
    <citation type="submission" date="2019-02" db="EMBL/GenBank/DDBJ databases">
        <title>Complete Genome Sequence of Desulfovibrio desulfuricans IC1, a Sulfonate Utilizing Anaerobe.</title>
        <authorList>
            <person name="Day L.A."/>
            <person name="De Leon K.B."/>
            <person name="Wall J.D."/>
        </authorList>
    </citation>
    <scope>NUCLEOTIDE SEQUENCE [LARGE SCALE GENOMIC DNA]</scope>
    <source>
        <strain evidence="6 7">IC1</strain>
    </source>
</reference>
<proteinExistence type="inferred from homology"/>
<evidence type="ECO:0000259" key="5">
    <source>
        <dbReference type="Pfam" id="PF16327"/>
    </source>
</evidence>
<name>A0A4P7ULN9_DESDE</name>
<feature type="transmembrane region" description="Helical" evidence="3">
    <location>
        <begin position="41"/>
        <end position="62"/>
    </location>
</feature>
<dbReference type="InterPro" id="IPR032523">
    <property type="entry name" value="CcmF_C"/>
</dbReference>
<dbReference type="OrthoDB" id="9761451at2"/>
<accession>A0A4P7ULN9</accession>
<dbReference type="PRINTS" id="PR01410">
    <property type="entry name" value="CCBIOGENESIS"/>
</dbReference>
<feature type="domain" description="Cytochrome c-type biogenesis protein CcmF C-terminal" evidence="5">
    <location>
        <begin position="344"/>
        <end position="615"/>
    </location>
</feature>
<keyword evidence="2" id="KW-0201">Cytochrome c-type biogenesis</keyword>
<dbReference type="GO" id="GO:0015232">
    <property type="term" value="F:heme transmembrane transporter activity"/>
    <property type="evidence" value="ECO:0007669"/>
    <property type="project" value="InterPro"/>
</dbReference>
<evidence type="ECO:0000256" key="3">
    <source>
        <dbReference type="SAM" id="Phobius"/>
    </source>
</evidence>
<evidence type="ECO:0000256" key="2">
    <source>
        <dbReference type="ARBA" id="ARBA00022748"/>
    </source>
</evidence>
<protein>
    <submittedName>
        <fullName evidence="6">Heme lyase CcmF/NrfE family subunit</fullName>
    </submittedName>
</protein>
<feature type="transmembrane region" description="Helical" evidence="3">
    <location>
        <begin position="279"/>
        <end position="300"/>
    </location>
</feature>
<dbReference type="AlphaFoldDB" id="A0A4P7ULN9"/>
<sequence>MYVFAFGLQLIALLAALGGGGLALLQLWQNREDSLPVVEKAHLVISGALLLASALLLHALFWNDFSLAYVASYTDRVLPVFYRLTAFWAGQPGSMLFWGLAVGLSGSVFALTRAYKSLSRPTRLWYWSFFYIIMGFFALILTSWSNPFVLQTPVPADGNGLNPLLQNPGMIFHPPLLFLGYGGFAVPACLALAQSLSGQGSSEGAWFRLSRPFIILAWLFLTAGIVLGAWWAYMELGWGGYWAWDPVENASLVPWLIGTASLHTLIVEDRRGKLGRVNVTMMALTTVSAFFATYLVRSGIIDSVHAFGDGSVGTPLTIFVLSGLVIALWVPFTAPKTGKPLAGLESREGFLTLVAWVLLALAVIILVATMWPVISKLWSTAPRGLDARFYNRVCLPLGALLVVMMAACPWLGWSGGLRNKKGFFVVIGGFVVSASVIWALGYRQPTALVGASAAVGIVLGAVMLLADKANRSHPVTVGALGAHMGMALVAIGIAFSGPYTTDREMLLAKGETGTVGSYTATLLELGEGRRADHEYIAARLQVFKDGKPLGIVAPERRLYDKFGSMQFSEVDVIPGLGNEIYASLLGLDENSRVVVKISVEPLVNWLWIGGTIMCLVPLAGLRRRKNSAPESDDNSAA</sequence>
<keyword evidence="3" id="KW-1133">Transmembrane helix</keyword>
<feature type="transmembrane region" description="Helical" evidence="3">
    <location>
        <begin position="124"/>
        <end position="144"/>
    </location>
</feature>
<feature type="transmembrane region" description="Helical" evidence="3">
    <location>
        <begin position="213"/>
        <end position="232"/>
    </location>
</feature>
<dbReference type="InterPro" id="IPR002541">
    <property type="entry name" value="Cyt_c_assembly"/>
</dbReference>
<comment type="similarity">
    <text evidence="1">Belongs to the CcmF/CycK/Ccl1/NrfE/CcsA family.</text>
</comment>
<feature type="transmembrane region" description="Helical" evidence="3">
    <location>
        <begin position="389"/>
        <end position="411"/>
    </location>
</feature>
<evidence type="ECO:0000313" key="7">
    <source>
        <dbReference type="Proteomes" id="UP000297065"/>
    </source>
</evidence>
<dbReference type="Pfam" id="PF01578">
    <property type="entry name" value="Cytochrom_C_asm"/>
    <property type="match status" value="1"/>
</dbReference>
<feature type="transmembrane region" description="Helical" evidence="3">
    <location>
        <begin position="423"/>
        <end position="441"/>
    </location>
</feature>
<feature type="transmembrane region" description="Helical" evidence="3">
    <location>
        <begin position="447"/>
        <end position="465"/>
    </location>
</feature>
<feature type="domain" description="Cytochrome c assembly protein" evidence="4">
    <location>
        <begin position="90"/>
        <end position="298"/>
    </location>
</feature>
<organism evidence="6 7">
    <name type="scientific">Desulfovibrio desulfuricans</name>
    <dbReference type="NCBI Taxonomy" id="876"/>
    <lineage>
        <taxon>Bacteria</taxon>
        <taxon>Pseudomonadati</taxon>
        <taxon>Thermodesulfobacteriota</taxon>
        <taxon>Desulfovibrionia</taxon>
        <taxon>Desulfovibrionales</taxon>
        <taxon>Desulfovibrionaceae</taxon>
        <taxon>Desulfovibrio</taxon>
    </lineage>
</organism>
<dbReference type="Pfam" id="PF16327">
    <property type="entry name" value="CcmF_C"/>
    <property type="match status" value="1"/>
</dbReference>
<keyword evidence="3" id="KW-0472">Membrane</keyword>
<dbReference type="PANTHER" id="PTHR43653:SF1">
    <property type="entry name" value="CYTOCHROME C-TYPE BIOGENESIS PROTEIN CCMF"/>
    <property type="match status" value="1"/>
</dbReference>
<feature type="transmembrane region" description="Helical" evidence="3">
    <location>
        <begin position="312"/>
        <end position="332"/>
    </location>
</feature>
<dbReference type="RefSeq" id="WP_136400811.1">
    <property type="nucleotide sequence ID" value="NZ_CP036295.1"/>
</dbReference>
<dbReference type="GO" id="GO:0016829">
    <property type="term" value="F:lyase activity"/>
    <property type="evidence" value="ECO:0007669"/>
    <property type="project" value="UniProtKB-KW"/>
</dbReference>
<dbReference type="GO" id="GO:0016020">
    <property type="term" value="C:membrane"/>
    <property type="evidence" value="ECO:0007669"/>
    <property type="project" value="InterPro"/>
</dbReference>
<evidence type="ECO:0000259" key="4">
    <source>
        <dbReference type="Pfam" id="PF01578"/>
    </source>
</evidence>
<dbReference type="GO" id="GO:0017004">
    <property type="term" value="P:cytochrome complex assembly"/>
    <property type="evidence" value="ECO:0007669"/>
    <property type="project" value="UniProtKB-KW"/>
</dbReference>
<feature type="transmembrane region" description="Helical" evidence="3">
    <location>
        <begin position="477"/>
        <end position="497"/>
    </location>
</feature>
<feature type="transmembrane region" description="Helical" evidence="3">
    <location>
        <begin position="353"/>
        <end position="374"/>
    </location>
</feature>
<feature type="transmembrane region" description="Helical" evidence="3">
    <location>
        <begin position="6"/>
        <end position="29"/>
    </location>
</feature>
<evidence type="ECO:0000256" key="1">
    <source>
        <dbReference type="ARBA" id="ARBA00009186"/>
    </source>
</evidence>
<feature type="transmembrane region" description="Helical" evidence="3">
    <location>
        <begin position="171"/>
        <end position="193"/>
    </location>
</feature>